<dbReference type="SUPFAM" id="SSF52266">
    <property type="entry name" value="SGNH hydrolase"/>
    <property type="match status" value="1"/>
</dbReference>
<evidence type="ECO:0000313" key="2">
    <source>
        <dbReference type="EMBL" id="TVY33809.1"/>
    </source>
</evidence>
<feature type="domain" description="SGNH hydrolase-type esterase" evidence="1">
    <location>
        <begin position="5"/>
        <end position="132"/>
    </location>
</feature>
<dbReference type="Proteomes" id="UP000481288">
    <property type="component" value="Unassembled WGS sequence"/>
</dbReference>
<sequence length="160" mass="16998">DHHHEGHSGYTAVDIARNDLAGWLRAARPDVVMFMLGTNDVTHGHATAAIIDAYAQMVGEMRGSNADMRIIVDLVIPLAVGNSGIVALNAAIVPWAKSLNSTRSPIYIADTNTGFTGADEVDGVHPNANGDRKIAGRLYPILLQIINQNCEASNAVECLA</sequence>
<evidence type="ECO:0000259" key="1">
    <source>
        <dbReference type="Pfam" id="PF13472"/>
    </source>
</evidence>
<dbReference type="InterPro" id="IPR036514">
    <property type="entry name" value="SGNH_hydro_sf"/>
</dbReference>
<evidence type="ECO:0000313" key="3">
    <source>
        <dbReference type="Proteomes" id="UP000481288"/>
    </source>
</evidence>
<comment type="caution">
    <text evidence="2">The sequence shown here is derived from an EMBL/GenBank/DDBJ whole genome shotgun (WGS) entry which is preliminary data.</text>
</comment>
<dbReference type="InterPro" id="IPR013830">
    <property type="entry name" value="SGNH_hydro"/>
</dbReference>
<dbReference type="GO" id="GO:0004622">
    <property type="term" value="F:phosphatidylcholine lysophospholipase activity"/>
    <property type="evidence" value="ECO:0007669"/>
    <property type="project" value="TreeGrafter"/>
</dbReference>
<proteinExistence type="predicted"/>
<accession>A0A7D8YJG6</accession>
<feature type="non-terminal residue" evidence="2">
    <location>
        <position position="1"/>
    </location>
</feature>
<dbReference type="EMBL" id="QGMG01003093">
    <property type="protein sequence ID" value="TVY33809.1"/>
    <property type="molecule type" value="Genomic_DNA"/>
</dbReference>
<dbReference type="PANTHER" id="PTHR30383">
    <property type="entry name" value="THIOESTERASE 1/PROTEASE 1/LYSOPHOSPHOLIPASE L1"/>
    <property type="match status" value="1"/>
</dbReference>
<keyword evidence="3" id="KW-1185">Reference proteome</keyword>
<protein>
    <recommendedName>
        <fullName evidence="1">SGNH hydrolase-type esterase domain-containing protein</fullName>
    </recommendedName>
</protein>
<organism evidence="2 3">
    <name type="scientific">Lachnellula cervina</name>
    <dbReference type="NCBI Taxonomy" id="1316786"/>
    <lineage>
        <taxon>Eukaryota</taxon>
        <taxon>Fungi</taxon>
        <taxon>Dikarya</taxon>
        <taxon>Ascomycota</taxon>
        <taxon>Pezizomycotina</taxon>
        <taxon>Leotiomycetes</taxon>
        <taxon>Helotiales</taxon>
        <taxon>Lachnaceae</taxon>
        <taxon>Lachnellula</taxon>
    </lineage>
</organism>
<dbReference type="Gene3D" id="3.40.50.1110">
    <property type="entry name" value="SGNH hydrolase"/>
    <property type="match status" value="1"/>
</dbReference>
<gene>
    <name evidence="2" type="ORF">LCER1_G009395</name>
</gene>
<dbReference type="AlphaFoldDB" id="A0A7D8YJG6"/>
<dbReference type="OrthoDB" id="2119228at2759"/>
<dbReference type="CDD" id="cd01833">
    <property type="entry name" value="XynB_like"/>
    <property type="match status" value="1"/>
</dbReference>
<name>A0A7D8YJG6_9HELO</name>
<dbReference type="Pfam" id="PF13472">
    <property type="entry name" value="Lipase_GDSL_2"/>
    <property type="match status" value="1"/>
</dbReference>
<dbReference type="InterPro" id="IPR051532">
    <property type="entry name" value="Ester_Hydrolysis_Enzymes"/>
</dbReference>
<dbReference type="PANTHER" id="PTHR30383:SF2">
    <property type="entry name" value="CELLULOSE-BINDING PROTEIN"/>
    <property type="match status" value="1"/>
</dbReference>
<reference evidence="2 3" key="1">
    <citation type="submission" date="2018-05" db="EMBL/GenBank/DDBJ databases">
        <title>Whole genome sequencing for identification of molecular markers to develop diagnostic detection tools for the regulated plant pathogen Lachnellula willkommii.</title>
        <authorList>
            <person name="Giroux E."/>
            <person name="Bilodeau G."/>
        </authorList>
    </citation>
    <scope>NUCLEOTIDE SEQUENCE [LARGE SCALE GENOMIC DNA]</scope>
    <source>
        <strain evidence="2 3">CBS 625.97</strain>
    </source>
</reference>